<feature type="region of interest" description="Disordered" evidence="4">
    <location>
        <begin position="129"/>
        <end position="155"/>
    </location>
</feature>
<dbReference type="OrthoDB" id="9790669at2"/>
<dbReference type="SUPFAM" id="SSF52172">
    <property type="entry name" value="CheY-like"/>
    <property type="match status" value="1"/>
</dbReference>
<sequence>MATILIVDDSSMARRNLKNILISEGHTVVAEATNGVQAFVEYEKHKPDLVTMDISMPILNGIDGTKKILLSYPDARIIMVSALNQKLMFLAALQNGAKHYIIKPFAPEKVTEVVNEVLHLSCKMPQNNYNPTSVQKQSAGNLSSLHQQQKDNTVN</sequence>
<dbReference type="HOGENOM" id="CLU_000445_69_15_9"/>
<proteinExistence type="predicted"/>
<dbReference type="PANTHER" id="PTHR43228:SF1">
    <property type="entry name" value="TWO-COMPONENT RESPONSE REGULATOR ARR22"/>
    <property type="match status" value="1"/>
</dbReference>
<keyword evidence="3" id="KW-0597">Phosphoprotein</keyword>
<dbReference type="PROSITE" id="PS50110">
    <property type="entry name" value="RESPONSE_REGULATORY"/>
    <property type="match status" value="1"/>
</dbReference>
<accession>G8LY40</accession>
<protein>
    <recommendedName>
        <fullName evidence="1">Stage 0 sporulation protein A homolog</fullName>
    </recommendedName>
</protein>
<evidence type="ECO:0000256" key="1">
    <source>
        <dbReference type="ARBA" id="ARBA00018672"/>
    </source>
</evidence>
<reference evidence="6 7" key="2">
    <citation type="journal article" date="2012" name="Stand. Genomic Sci.">
        <title>Complete Genome Sequence of Clostridium clariflavum DSM 19732.</title>
        <authorList>
            <person name="Izquierdo J.A."/>
            <person name="Goodwin L."/>
            <person name="Davenport K.W."/>
            <person name="Teshima H."/>
            <person name="Bruce D."/>
            <person name="Detter C."/>
            <person name="Tapia R."/>
            <person name="Han S."/>
            <person name="Land M."/>
            <person name="Hauser L."/>
            <person name="Jeffries C.D."/>
            <person name="Han J."/>
            <person name="Pitluck S."/>
            <person name="Nolan M."/>
            <person name="Chen A."/>
            <person name="Huntemann M."/>
            <person name="Mavromatis K."/>
            <person name="Mikhailova N."/>
            <person name="Liolios K."/>
            <person name="Woyke T."/>
            <person name="Lynd L.R."/>
        </authorList>
    </citation>
    <scope>NUCLEOTIDE SEQUENCE [LARGE SCALE GENOMIC DNA]</scope>
    <source>
        <strain evidence="7">DSM 19732 / NBRC 101661 / EBR45</strain>
    </source>
</reference>
<dbReference type="AlphaFoldDB" id="G8LY40"/>
<evidence type="ECO:0000313" key="6">
    <source>
        <dbReference type="EMBL" id="AEV67771.1"/>
    </source>
</evidence>
<dbReference type="Proteomes" id="UP000005435">
    <property type="component" value="Chromosome"/>
</dbReference>
<keyword evidence="6" id="KW-0238">DNA-binding</keyword>
<dbReference type="InterPro" id="IPR001789">
    <property type="entry name" value="Sig_transdc_resp-reg_receiver"/>
</dbReference>
<gene>
    <name evidence="6" type="ordered locus">Clocl_1096</name>
</gene>
<organism evidence="6 7">
    <name type="scientific">Acetivibrio clariflavus (strain DSM 19732 / NBRC 101661 / EBR45)</name>
    <name type="common">Clostridium clariflavum</name>
    <dbReference type="NCBI Taxonomy" id="720554"/>
    <lineage>
        <taxon>Bacteria</taxon>
        <taxon>Bacillati</taxon>
        <taxon>Bacillota</taxon>
        <taxon>Clostridia</taxon>
        <taxon>Eubacteriales</taxon>
        <taxon>Oscillospiraceae</taxon>
        <taxon>Acetivibrio</taxon>
    </lineage>
</organism>
<name>G8LY40_ACECE</name>
<evidence type="ECO:0000256" key="3">
    <source>
        <dbReference type="PROSITE-ProRule" id="PRU00169"/>
    </source>
</evidence>
<dbReference type="GO" id="GO:0000160">
    <property type="term" value="P:phosphorelay signal transduction system"/>
    <property type="evidence" value="ECO:0007669"/>
    <property type="project" value="InterPro"/>
</dbReference>
<feature type="modified residue" description="4-aspartylphosphate" evidence="3">
    <location>
        <position position="53"/>
    </location>
</feature>
<dbReference type="InterPro" id="IPR052048">
    <property type="entry name" value="ST_Response_Regulator"/>
</dbReference>
<evidence type="ECO:0000313" key="7">
    <source>
        <dbReference type="Proteomes" id="UP000005435"/>
    </source>
</evidence>
<dbReference type="PANTHER" id="PTHR43228">
    <property type="entry name" value="TWO-COMPONENT RESPONSE REGULATOR"/>
    <property type="match status" value="1"/>
</dbReference>
<dbReference type="RefSeq" id="WP_014254389.1">
    <property type="nucleotide sequence ID" value="NC_016627.1"/>
</dbReference>
<dbReference type="Pfam" id="PF00072">
    <property type="entry name" value="Response_reg"/>
    <property type="match status" value="1"/>
</dbReference>
<dbReference type="SMART" id="SM00448">
    <property type="entry name" value="REC"/>
    <property type="match status" value="1"/>
</dbReference>
<dbReference type="eggNOG" id="COG4753">
    <property type="taxonomic scope" value="Bacteria"/>
</dbReference>
<evidence type="ECO:0000256" key="2">
    <source>
        <dbReference type="ARBA" id="ARBA00024867"/>
    </source>
</evidence>
<comment type="function">
    <text evidence="2">May play the central regulatory role in sporulation. It may be an element of the effector pathway responsible for the activation of sporulation genes in response to nutritional stress. Spo0A may act in concert with spo0H (a sigma factor) to control the expression of some genes that are critical to the sporulation process.</text>
</comment>
<dbReference type="GO" id="GO:0003677">
    <property type="term" value="F:DNA binding"/>
    <property type="evidence" value="ECO:0007669"/>
    <property type="project" value="UniProtKB-KW"/>
</dbReference>
<evidence type="ECO:0000256" key="4">
    <source>
        <dbReference type="SAM" id="MobiDB-lite"/>
    </source>
</evidence>
<reference evidence="7" key="1">
    <citation type="submission" date="2011-12" db="EMBL/GenBank/DDBJ databases">
        <title>Complete sequence of Clostridium clariflavum DSM 19732.</title>
        <authorList>
            <consortium name="US DOE Joint Genome Institute"/>
            <person name="Lucas S."/>
            <person name="Han J."/>
            <person name="Lapidus A."/>
            <person name="Cheng J.-F."/>
            <person name="Goodwin L."/>
            <person name="Pitluck S."/>
            <person name="Peters L."/>
            <person name="Teshima H."/>
            <person name="Detter J.C."/>
            <person name="Han C."/>
            <person name="Tapia R."/>
            <person name="Land M."/>
            <person name="Hauser L."/>
            <person name="Kyrpides N."/>
            <person name="Ivanova N."/>
            <person name="Pagani I."/>
            <person name="Kitzmiller T."/>
            <person name="Lynd L."/>
            <person name="Izquierdo J."/>
            <person name="Woyke T."/>
        </authorList>
    </citation>
    <scope>NUCLEOTIDE SEQUENCE [LARGE SCALE GENOMIC DNA]</scope>
    <source>
        <strain evidence="7">DSM 19732 / NBRC 101661 / EBR45</strain>
    </source>
</reference>
<keyword evidence="7" id="KW-1185">Reference proteome</keyword>
<dbReference type="STRING" id="720554.Clocl_1096"/>
<feature type="domain" description="Response regulatory" evidence="5">
    <location>
        <begin position="3"/>
        <end position="118"/>
    </location>
</feature>
<dbReference type="KEGG" id="ccl:Clocl_1096"/>
<dbReference type="Gene3D" id="3.40.50.2300">
    <property type="match status" value="1"/>
</dbReference>
<dbReference type="InterPro" id="IPR011006">
    <property type="entry name" value="CheY-like_superfamily"/>
</dbReference>
<dbReference type="EMBL" id="CP003065">
    <property type="protein sequence ID" value="AEV67771.1"/>
    <property type="molecule type" value="Genomic_DNA"/>
</dbReference>
<evidence type="ECO:0000259" key="5">
    <source>
        <dbReference type="PROSITE" id="PS50110"/>
    </source>
</evidence>